<feature type="region of interest" description="Disordered" evidence="1">
    <location>
        <begin position="67"/>
        <end position="124"/>
    </location>
</feature>
<name>A0AB39KN72_9CAUL</name>
<sequence length="124" mass="12328">MWSPPENKLPLVLAALGACAVCGFAVGVQGAFQRQGPPTVAAAAPDSLVAAPAKDAVPLGAPLIETKKVAEAPKEEPKEEEVVETAETTPAPVPIPTAPAPTAAPAPADAANDAAKAPPPVIPY</sequence>
<proteinExistence type="predicted"/>
<dbReference type="RefSeq" id="WP_369057962.1">
    <property type="nucleotide sequence ID" value="NZ_CP158375.1"/>
</dbReference>
<accession>A0AB39KN72</accession>
<organism evidence="2">
    <name type="scientific">Caulobacter sp. 73W</name>
    <dbReference type="NCBI Taxonomy" id="3161137"/>
    <lineage>
        <taxon>Bacteria</taxon>
        <taxon>Pseudomonadati</taxon>
        <taxon>Pseudomonadota</taxon>
        <taxon>Alphaproteobacteria</taxon>
        <taxon>Caulobacterales</taxon>
        <taxon>Caulobacteraceae</taxon>
        <taxon>Caulobacter</taxon>
    </lineage>
</organism>
<gene>
    <name evidence="2" type="ORF">ABOZ73_09725</name>
</gene>
<evidence type="ECO:0000313" key="2">
    <source>
        <dbReference type="EMBL" id="XDO95109.1"/>
    </source>
</evidence>
<protein>
    <recommendedName>
        <fullName evidence="3">Energy transducer TonB</fullName>
    </recommendedName>
</protein>
<reference evidence="2" key="1">
    <citation type="submission" date="2024-06" db="EMBL/GenBank/DDBJ databases">
        <title>Caulobacter inopinatus, sp. nov.</title>
        <authorList>
            <person name="Donachie S.P."/>
        </authorList>
    </citation>
    <scope>NUCLEOTIDE SEQUENCE</scope>
    <source>
        <strain evidence="2">73W</strain>
    </source>
</reference>
<feature type="compositionally biased region" description="Basic and acidic residues" evidence="1">
    <location>
        <begin position="67"/>
        <end position="77"/>
    </location>
</feature>
<evidence type="ECO:0000256" key="1">
    <source>
        <dbReference type="SAM" id="MobiDB-lite"/>
    </source>
</evidence>
<dbReference type="EMBL" id="CP158375">
    <property type="protein sequence ID" value="XDO95109.1"/>
    <property type="molecule type" value="Genomic_DNA"/>
</dbReference>
<feature type="compositionally biased region" description="Pro residues" evidence="1">
    <location>
        <begin position="91"/>
        <end position="104"/>
    </location>
</feature>
<evidence type="ECO:0008006" key="3">
    <source>
        <dbReference type="Google" id="ProtNLM"/>
    </source>
</evidence>
<feature type="compositionally biased region" description="Low complexity" evidence="1">
    <location>
        <begin position="105"/>
        <end position="116"/>
    </location>
</feature>
<dbReference type="AlphaFoldDB" id="A0AB39KN72"/>